<feature type="domain" description="Wax synthase" evidence="9">
    <location>
        <begin position="243"/>
        <end position="327"/>
    </location>
</feature>
<dbReference type="PANTHER" id="PTHR31595">
    <property type="entry name" value="LONG-CHAIN-ALCOHOL O-FATTY-ACYLTRANSFERASE 3-RELATED"/>
    <property type="match status" value="1"/>
</dbReference>
<dbReference type="GeneID" id="95981018"/>
<comment type="subcellular location">
    <subcellularLocation>
        <location evidence="1">Membrane</location>
        <topology evidence="1">Multi-pass membrane protein</topology>
    </subcellularLocation>
</comment>
<accession>A0ABR3PJ09</accession>
<evidence type="ECO:0000256" key="4">
    <source>
        <dbReference type="ARBA" id="ARBA00022679"/>
    </source>
</evidence>
<evidence type="ECO:0000256" key="5">
    <source>
        <dbReference type="ARBA" id="ARBA00022692"/>
    </source>
</evidence>
<keyword evidence="6 8" id="KW-1133">Transmembrane helix</keyword>
<gene>
    <name evidence="10" type="ORF">AAFC00_007319</name>
</gene>
<evidence type="ECO:0000256" key="7">
    <source>
        <dbReference type="ARBA" id="ARBA00023136"/>
    </source>
</evidence>
<evidence type="ECO:0000313" key="11">
    <source>
        <dbReference type="Proteomes" id="UP001562354"/>
    </source>
</evidence>
<dbReference type="InterPro" id="IPR044851">
    <property type="entry name" value="Wax_synthase"/>
</dbReference>
<evidence type="ECO:0000256" key="3">
    <source>
        <dbReference type="ARBA" id="ARBA00007282"/>
    </source>
</evidence>
<feature type="transmembrane region" description="Helical" evidence="8">
    <location>
        <begin position="359"/>
        <end position="380"/>
    </location>
</feature>
<comment type="pathway">
    <text evidence="2">Secondary metabolite biosynthesis.</text>
</comment>
<organism evidence="10 11">
    <name type="scientific">Neodothiora populina</name>
    <dbReference type="NCBI Taxonomy" id="2781224"/>
    <lineage>
        <taxon>Eukaryota</taxon>
        <taxon>Fungi</taxon>
        <taxon>Dikarya</taxon>
        <taxon>Ascomycota</taxon>
        <taxon>Pezizomycotina</taxon>
        <taxon>Dothideomycetes</taxon>
        <taxon>Dothideomycetidae</taxon>
        <taxon>Dothideales</taxon>
        <taxon>Dothioraceae</taxon>
        <taxon>Neodothiora</taxon>
    </lineage>
</organism>
<keyword evidence="4" id="KW-0808">Transferase</keyword>
<dbReference type="PANTHER" id="PTHR31595:SF57">
    <property type="entry name" value="OS04G0481900 PROTEIN"/>
    <property type="match status" value="1"/>
</dbReference>
<evidence type="ECO:0000256" key="2">
    <source>
        <dbReference type="ARBA" id="ARBA00005179"/>
    </source>
</evidence>
<keyword evidence="11" id="KW-1185">Reference proteome</keyword>
<dbReference type="RefSeq" id="XP_069202009.1">
    <property type="nucleotide sequence ID" value="XM_069347405.1"/>
</dbReference>
<evidence type="ECO:0000256" key="8">
    <source>
        <dbReference type="SAM" id="Phobius"/>
    </source>
</evidence>
<reference evidence="10 11" key="1">
    <citation type="submission" date="2024-07" db="EMBL/GenBank/DDBJ databases">
        <title>Draft sequence of the Neodothiora populina.</title>
        <authorList>
            <person name="Drown D.D."/>
            <person name="Schuette U.S."/>
            <person name="Buechlein A.B."/>
            <person name="Rusch D.R."/>
            <person name="Winton L.W."/>
            <person name="Adams G.A."/>
        </authorList>
    </citation>
    <scope>NUCLEOTIDE SEQUENCE [LARGE SCALE GENOMIC DNA]</scope>
    <source>
        <strain evidence="10 11">CPC 39397</strain>
    </source>
</reference>
<comment type="caution">
    <text evidence="10">The sequence shown here is derived from an EMBL/GenBank/DDBJ whole genome shotgun (WGS) entry which is preliminary data.</text>
</comment>
<dbReference type="InterPro" id="IPR032805">
    <property type="entry name" value="Wax_synthase_dom"/>
</dbReference>
<comment type="similarity">
    <text evidence="3">Belongs to the wax synthase family.</text>
</comment>
<keyword evidence="5 8" id="KW-0812">Transmembrane</keyword>
<dbReference type="EMBL" id="JBFMKM010000006">
    <property type="protein sequence ID" value="KAL1305736.1"/>
    <property type="molecule type" value="Genomic_DNA"/>
</dbReference>
<sequence>MDASHVLNAQRPPPPPWVLPCLQVLLGTSVVYRKPLLSVVALSYSSYCLVHFIRRPPAGDYMLIYNFGTQLLIQAARLINGLLLVKAEEFTRIPKDPVKPASEKDLAGIDKVVVAQVSSSWARFMDALEIGLLAVRGVGWNYQAKKIPGGKPADYPRFRFVVENLCGAIWRTIAIDLTMSYIRTTPMSDPSPIGRLGITAAPVHLRLFRGVLIFYGSRLAMDLIYSIAASVFVGIGLYNPSDYPPLMGKKRDAYTVRRFWSHTWHQMLRPIAEPPTNYIVHNILHIKKGSYISNYSKVFSAFFVAYVVHAYATHMAGGDQLADWNFFMSQAVAIWVEETIVKIVKGATGFGATKQQQQVGYWIGYLWTIAFVSVSGTFWFEGYANSGAYMLPPFFGVSLVETALAKLGI</sequence>
<name>A0ABR3PJ09_9PEZI</name>
<evidence type="ECO:0000256" key="1">
    <source>
        <dbReference type="ARBA" id="ARBA00004141"/>
    </source>
</evidence>
<evidence type="ECO:0000256" key="6">
    <source>
        <dbReference type="ARBA" id="ARBA00022989"/>
    </source>
</evidence>
<evidence type="ECO:0000259" key="9">
    <source>
        <dbReference type="Pfam" id="PF13813"/>
    </source>
</evidence>
<protein>
    <recommendedName>
        <fullName evidence="9">Wax synthase domain-containing protein</fullName>
    </recommendedName>
</protein>
<keyword evidence="7 8" id="KW-0472">Membrane</keyword>
<evidence type="ECO:0000313" key="10">
    <source>
        <dbReference type="EMBL" id="KAL1305736.1"/>
    </source>
</evidence>
<dbReference type="Proteomes" id="UP001562354">
    <property type="component" value="Unassembled WGS sequence"/>
</dbReference>
<dbReference type="Pfam" id="PF13813">
    <property type="entry name" value="MBOAT_2"/>
    <property type="match status" value="1"/>
</dbReference>
<proteinExistence type="inferred from homology"/>
<feature type="transmembrane region" description="Helical" evidence="8">
    <location>
        <begin position="223"/>
        <end position="241"/>
    </location>
</feature>